<proteinExistence type="inferred from homology"/>
<evidence type="ECO:0000256" key="8">
    <source>
        <dbReference type="ARBA" id="ARBA00023136"/>
    </source>
</evidence>
<evidence type="ECO:0000313" key="11">
    <source>
        <dbReference type="Proteomes" id="UP001139293"/>
    </source>
</evidence>
<feature type="transmembrane region" description="Helical" evidence="9">
    <location>
        <begin position="217"/>
        <end position="238"/>
    </location>
</feature>
<dbReference type="EMBL" id="JAKILB010000007">
    <property type="protein sequence ID" value="MCL1139340.1"/>
    <property type="molecule type" value="Genomic_DNA"/>
</dbReference>
<dbReference type="GO" id="GO:0005283">
    <property type="term" value="F:amino acid:sodium symporter activity"/>
    <property type="evidence" value="ECO:0007669"/>
    <property type="project" value="InterPro"/>
</dbReference>
<keyword evidence="8 9" id="KW-0472">Membrane</keyword>
<dbReference type="NCBIfam" id="TIGR00835">
    <property type="entry name" value="agcS"/>
    <property type="match status" value="1"/>
</dbReference>
<comment type="similarity">
    <text evidence="2 9">Belongs to the alanine or glycine:cation symporter (AGCS) (TC 2.A.25) family.</text>
</comment>
<feature type="transmembrane region" description="Helical" evidence="9">
    <location>
        <begin position="250"/>
        <end position="270"/>
    </location>
</feature>
<sequence>MEAITNLVSMINSVVWGTPMLVMILGVGLFLTVGLRLMPILKLGTGFKLLWSGRIPDKDKNMKGEISPFNALMTSLSATIGTGNIAGVATAIFIGGPGALFWMWCTALVGMATKFAEAVLAVKYREVDDNGNHVGGPMYYIKNGLGSKWAWLGTAFALFGSLAGFGIGNTVQANSVADALGSNFGVPNWVTGVVLMVLVGAVLMGGIKRIADVAGKLVPMMTVFYLAAGVAVLIVYAAEIPAAIELILHSAFNPVAAQGGFAGAAVWAAIRFGVARGVFSNEAGLGSAPIAHAAAQTNNPVAQGLVAMLGTFIDTLIVCSITGLAIIVSGAWTSGENGAALTSFAFSHAFPMGNYVVAIALTIFAFTTILGWSFYCEKCVQFLFGVKAIKPFRIIWTLVVPLGAVSSLEFIWLLADTLNAMMAIPNLIALALLSPVVFALTREYFLKKRETDAATQKS</sequence>
<keyword evidence="9" id="KW-0997">Cell inner membrane</keyword>
<evidence type="ECO:0000256" key="7">
    <source>
        <dbReference type="ARBA" id="ARBA00022989"/>
    </source>
</evidence>
<name>A0A9X2CI83_9GAMM</name>
<feature type="transmembrane region" description="Helical" evidence="9">
    <location>
        <begin position="420"/>
        <end position="440"/>
    </location>
</feature>
<dbReference type="Gene3D" id="1.20.1740.10">
    <property type="entry name" value="Amino acid/polyamine transporter I"/>
    <property type="match status" value="1"/>
</dbReference>
<comment type="subcellular location">
    <subcellularLocation>
        <location evidence="9">Cell inner membrane</location>
        <topology evidence="9">Multi-pass membrane protein</topology>
    </subcellularLocation>
    <subcellularLocation>
        <location evidence="1">Cell membrane</location>
        <topology evidence="1">Multi-pass membrane protein</topology>
    </subcellularLocation>
</comment>
<dbReference type="PANTHER" id="PTHR30330:SF3">
    <property type="entry name" value="TRANSCRIPTIONAL REGULATOR, LRP FAMILY"/>
    <property type="match status" value="1"/>
</dbReference>
<evidence type="ECO:0000256" key="3">
    <source>
        <dbReference type="ARBA" id="ARBA00022448"/>
    </source>
</evidence>
<evidence type="ECO:0000256" key="9">
    <source>
        <dbReference type="RuleBase" id="RU363064"/>
    </source>
</evidence>
<dbReference type="PANTHER" id="PTHR30330">
    <property type="entry name" value="AGSS FAMILY TRANSPORTER, SODIUM-ALANINE"/>
    <property type="match status" value="1"/>
</dbReference>
<dbReference type="AlphaFoldDB" id="A0A9X2CI83"/>
<feature type="transmembrane region" description="Helical" evidence="9">
    <location>
        <begin position="188"/>
        <end position="205"/>
    </location>
</feature>
<dbReference type="PRINTS" id="PR00175">
    <property type="entry name" value="NAALASMPORT"/>
</dbReference>
<keyword evidence="11" id="KW-1185">Reference proteome</keyword>
<dbReference type="GO" id="GO:0005886">
    <property type="term" value="C:plasma membrane"/>
    <property type="evidence" value="ECO:0007669"/>
    <property type="project" value="UniProtKB-SubCell"/>
</dbReference>
<feature type="transmembrane region" description="Helical" evidence="9">
    <location>
        <begin position="352"/>
        <end position="374"/>
    </location>
</feature>
<feature type="transmembrane region" description="Helical" evidence="9">
    <location>
        <begin position="20"/>
        <end position="38"/>
    </location>
</feature>
<accession>A0A9X2CI83</accession>
<keyword evidence="3 9" id="KW-0813">Transport</keyword>
<dbReference type="Proteomes" id="UP001139293">
    <property type="component" value="Unassembled WGS sequence"/>
</dbReference>
<evidence type="ECO:0000256" key="5">
    <source>
        <dbReference type="ARBA" id="ARBA00022692"/>
    </source>
</evidence>
<dbReference type="RefSeq" id="WP_248950503.1">
    <property type="nucleotide sequence ID" value="NZ_JAKILB010000007.1"/>
</dbReference>
<organism evidence="10 11">
    <name type="scientific">Shewanella pneumatophori</name>
    <dbReference type="NCBI Taxonomy" id="314092"/>
    <lineage>
        <taxon>Bacteria</taxon>
        <taxon>Pseudomonadati</taxon>
        <taxon>Pseudomonadota</taxon>
        <taxon>Gammaproteobacteria</taxon>
        <taxon>Alteromonadales</taxon>
        <taxon>Shewanellaceae</taxon>
        <taxon>Shewanella</taxon>
    </lineage>
</organism>
<feature type="transmembrane region" description="Helical" evidence="9">
    <location>
        <begin position="305"/>
        <end position="332"/>
    </location>
</feature>
<evidence type="ECO:0000256" key="6">
    <source>
        <dbReference type="ARBA" id="ARBA00022847"/>
    </source>
</evidence>
<feature type="transmembrane region" description="Helical" evidence="9">
    <location>
        <begin position="394"/>
        <end position="414"/>
    </location>
</feature>
<evidence type="ECO:0000256" key="1">
    <source>
        <dbReference type="ARBA" id="ARBA00004651"/>
    </source>
</evidence>
<dbReference type="FunFam" id="1.20.1740.10:FF:000004">
    <property type="entry name" value="Sodium:alanine symporter family protein"/>
    <property type="match status" value="1"/>
</dbReference>
<evidence type="ECO:0000256" key="4">
    <source>
        <dbReference type="ARBA" id="ARBA00022475"/>
    </source>
</evidence>
<keyword evidence="6 9" id="KW-0769">Symport</keyword>
<keyword evidence="4" id="KW-1003">Cell membrane</keyword>
<comment type="caution">
    <text evidence="10">The sequence shown here is derived from an EMBL/GenBank/DDBJ whole genome shotgun (WGS) entry which is preliminary data.</text>
</comment>
<evidence type="ECO:0000313" key="10">
    <source>
        <dbReference type="EMBL" id="MCL1139340.1"/>
    </source>
</evidence>
<dbReference type="InterPro" id="IPR001463">
    <property type="entry name" value="Na/Ala_symport"/>
</dbReference>
<keyword evidence="5 9" id="KW-0812">Transmembrane</keyword>
<gene>
    <name evidence="10" type="ORF">L2740_12390</name>
</gene>
<protein>
    <submittedName>
        <fullName evidence="10">Sodium:alanine symporter family protein</fullName>
    </submittedName>
</protein>
<feature type="transmembrane region" description="Helical" evidence="9">
    <location>
        <begin position="69"/>
        <end position="95"/>
    </location>
</feature>
<keyword evidence="7 9" id="KW-1133">Transmembrane helix</keyword>
<dbReference type="Pfam" id="PF01235">
    <property type="entry name" value="Na_Ala_symp"/>
    <property type="match status" value="1"/>
</dbReference>
<evidence type="ECO:0000256" key="2">
    <source>
        <dbReference type="ARBA" id="ARBA00009261"/>
    </source>
</evidence>
<feature type="transmembrane region" description="Helical" evidence="9">
    <location>
        <begin position="149"/>
        <end position="168"/>
    </location>
</feature>
<reference evidence="10" key="1">
    <citation type="submission" date="2022-01" db="EMBL/GenBank/DDBJ databases">
        <title>Whole genome-based taxonomy of the Shewanellaceae.</title>
        <authorList>
            <person name="Martin-Rodriguez A.J."/>
        </authorList>
    </citation>
    <scope>NUCLEOTIDE SEQUENCE</scope>
    <source>
        <strain evidence="10">KCTC 23973</strain>
    </source>
</reference>